<evidence type="ECO:0000313" key="5">
    <source>
        <dbReference type="EMBL" id="GAA0034460.1"/>
    </source>
</evidence>
<evidence type="ECO:0000256" key="2">
    <source>
        <dbReference type="ARBA" id="ARBA00023163"/>
    </source>
</evidence>
<dbReference type="InterPro" id="IPR011075">
    <property type="entry name" value="TetR_C"/>
</dbReference>
<comment type="caution">
    <text evidence="5">The sequence shown here is derived from an EMBL/GenBank/DDBJ whole genome shotgun (WGS) entry which is preliminary data.</text>
</comment>
<keyword evidence="2" id="KW-0804">Transcription</keyword>
<proteinExistence type="predicted"/>
<dbReference type="Pfam" id="PF16859">
    <property type="entry name" value="TetR_C_11"/>
    <property type="match status" value="1"/>
</dbReference>
<reference evidence="5 6" key="1">
    <citation type="submission" date="2024-01" db="EMBL/GenBank/DDBJ databases">
        <title>Characterization of antibiotic resistant novel bacterial strains and their environmental applications.</title>
        <authorList>
            <person name="Manzoor S."/>
            <person name="Abbas S."/>
            <person name="Arshad M."/>
            <person name="Ahmed I."/>
        </authorList>
    </citation>
    <scope>NUCLEOTIDE SEQUENCE [LARGE SCALE GENOMIC DNA]</scope>
    <source>
        <strain evidence="5 6">NCCP-602</strain>
    </source>
</reference>
<sequence length="119" mass="12811">MPGWLAHMQESPEDSGPFVDGFLPQRMAVLNEIVARAEARGEAVRTALDMDALMEACVGPFLMRSLIPQSPPIRRGEIERTVDLACLLIEQARQAAGDAPVVTQPASPPDSGGRIRPHG</sequence>
<evidence type="ECO:0000313" key="6">
    <source>
        <dbReference type="Proteomes" id="UP001498238"/>
    </source>
</evidence>
<dbReference type="EMBL" id="BAAAAF010000001">
    <property type="protein sequence ID" value="GAA0034460.1"/>
    <property type="molecule type" value="Genomic_DNA"/>
</dbReference>
<evidence type="ECO:0000259" key="4">
    <source>
        <dbReference type="Pfam" id="PF16859"/>
    </source>
</evidence>
<keyword evidence="6" id="KW-1185">Reference proteome</keyword>
<dbReference type="Gene3D" id="1.10.357.10">
    <property type="entry name" value="Tetracycline Repressor, domain 2"/>
    <property type="match status" value="1"/>
</dbReference>
<protein>
    <recommendedName>
        <fullName evidence="4">Tetracyclin repressor-like C-terminal domain-containing protein</fullName>
    </recommendedName>
</protein>
<feature type="region of interest" description="Disordered" evidence="3">
    <location>
        <begin position="94"/>
        <end position="119"/>
    </location>
</feature>
<organism evidence="5 6">
    <name type="scientific">Brevibacterium metallidurans</name>
    <dbReference type="NCBI Taxonomy" id="1482676"/>
    <lineage>
        <taxon>Bacteria</taxon>
        <taxon>Bacillati</taxon>
        <taxon>Actinomycetota</taxon>
        <taxon>Actinomycetes</taxon>
        <taxon>Micrococcales</taxon>
        <taxon>Brevibacteriaceae</taxon>
        <taxon>Brevibacterium</taxon>
    </lineage>
</organism>
<name>A0ABN0SJA8_9MICO</name>
<evidence type="ECO:0000256" key="3">
    <source>
        <dbReference type="SAM" id="MobiDB-lite"/>
    </source>
</evidence>
<dbReference type="SUPFAM" id="SSF48498">
    <property type="entry name" value="Tetracyclin repressor-like, C-terminal domain"/>
    <property type="match status" value="1"/>
</dbReference>
<dbReference type="InterPro" id="IPR036271">
    <property type="entry name" value="Tet_transcr_reg_TetR-rel_C_sf"/>
</dbReference>
<gene>
    <name evidence="5" type="ORF">NCCP602_04210</name>
</gene>
<dbReference type="Proteomes" id="UP001498238">
    <property type="component" value="Unassembled WGS sequence"/>
</dbReference>
<evidence type="ECO:0000256" key="1">
    <source>
        <dbReference type="ARBA" id="ARBA00023015"/>
    </source>
</evidence>
<feature type="domain" description="Tetracyclin repressor-like C-terminal" evidence="4">
    <location>
        <begin position="2"/>
        <end position="84"/>
    </location>
</feature>
<accession>A0ABN0SJA8</accession>
<keyword evidence="1" id="KW-0805">Transcription regulation</keyword>